<organism evidence="5 6">
    <name type="scientific">Quercus rubra</name>
    <name type="common">Northern red oak</name>
    <name type="synonym">Quercus borealis</name>
    <dbReference type="NCBI Taxonomy" id="3512"/>
    <lineage>
        <taxon>Eukaryota</taxon>
        <taxon>Viridiplantae</taxon>
        <taxon>Streptophyta</taxon>
        <taxon>Embryophyta</taxon>
        <taxon>Tracheophyta</taxon>
        <taxon>Spermatophyta</taxon>
        <taxon>Magnoliopsida</taxon>
        <taxon>eudicotyledons</taxon>
        <taxon>Gunneridae</taxon>
        <taxon>Pentapetalae</taxon>
        <taxon>rosids</taxon>
        <taxon>fabids</taxon>
        <taxon>Fagales</taxon>
        <taxon>Fagaceae</taxon>
        <taxon>Quercus</taxon>
    </lineage>
</organism>
<name>A0AAN7J9P1_QUERU</name>
<dbReference type="Gene3D" id="3.20.20.80">
    <property type="entry name" value="Glycosidases"/>
    <property type="match status" value="1"/>
</dbReference>
<dbReference type="InterPro" id="IPR001360">
    <property type="entry name" value="Glyco_hydro_1"/>
</dbReference>
<keyword evidence="6" id="KW-1185">Reference proteome</keyword>
<proteinExistence type="inferred from homology"/>
<dbReference type="GO" id="GO:0005975">
    <property type="term" value="P:carbohydrate metabolic process"/>
    <property type="evidence" value="ECO:0007669"/>
    <property type="project" value="InterPro"/>
</dbReference>
<dbReference type="AlphaFoldDB" id="A0AAN7J9P1"/>
<dbReference type="EMBL" id="JAXUIC010000002">
    <property type="protein sequence ID" value="KAK4603356.1"/>
    <property type="molecule type" value="Genomic_DNA"/>
</dbReference>
<dbReference type="PRINTS" id="PR00131">
    <property type="entry name" value="GLHYDRLASE1"/>
</dbReference>
<accession>A0AAN7J9P1</accession>
<comment type="caution">
    <text evidence="5">The sequence shown here is derived from an EMBL/GenBank/DDBJ whole genome shotgun (WGS) entry which is preliminary data.</text>
</comment>
<evidence type="ECO:0000256" key="1">
    <source>
        <dbReference type="ARBA" id="ARBA00010838"/>
    </source>
</evidence>
<sequence>MRPSMAGLSSLKKSETTIFGASRRVPSLRNENKSLRLTIRCWKGSVPPTTITEKTTSTDQTQDTTTTTNKITRKDFPTEFKFGCSTSAFQTEGKGDEGGRGPATWDSFIQDDDGITDVAVNSYYLYKDDVQALVDMGADTYRFSISWSRILPDGTVDGGINQEGINFYNNLINELIKNGITPFVTLFHFDLPQALGDKYNGFWSSQIVGDFKAYANVCFQYFGDRVKHWTTINEPQVWAPYGYTVDTTNPLQNAVTDPFLCAHHIILAHATAVKLYRDTYQSTQAGQIGISLVTEWFLPGSDTIQDQDAARRAFDFLVGWFLEPIVFGDYPFIMKALVRDGLPEFTDDEKTLIKGSFDFIGINYYTSRYATAVAFDKDATFSSYSDYQFATVSVEKDGVLIGPATPGSTEIYIYPQGLTDVLVYISNAYNNPKFFVTENGYPEKRDDSIAVETALQDDVRIQHILQHLYAISVAMKQGADVNGYFMWALMDCLEMGSGYTVRYGLAYTDYLNNLDRILKKSAKWLKVFLAS</sequence>
<dbReference type="Pfam" id="PF00232">
    <property type="entry name" value="Glyco_hydro_1"/>
    <property type="match status" value="1"/>
</dbReference>
<evidence type="ECO:0000256" key="4">
    <source>
        <dbReference type="RuleBase" id="RU003690"/>
    </source>
</evidence>
<dbReference type="PANTHER" id="PTHR10353">
    <property type="entry name" value="GLYCOSYL HYDROLASE"/>
    <property type="match status" value="1"/>
</dbReference>
<evidence type="ECO:0000313" key="5">
    <source>
        <dbReference type="EMBL" id="KAK4603356.1"/>
    </source>
</evidence>
<dbReference type="SUPFAM" id="SSF51445">
    <property type="entry name" value="(Trans)glycosidases"/>
    <property type="match status" value="1"/>
</dbReference>
<keyword evidence="2" id="KW-0378">Hydrolase</keyword>
<evidence type="ECO:0000256" key="3">
    <source>
        <dbReference type="ARBA" id="ARBA00023295"/>
    </source>
</evidence>
<evidence type="ECO:0008006" key="7">
    <source>
        <dbReference type="Google" id="ProtNLM"/>
    </source>
</evidence>
<evidence type="ECO:0000256" key="2">
    <source>
        <dbReference type="ARBA" id="ARBA00022801"/>
    </source>
</evidence>
<dbReference type="Proteomes" id="UP001324115">
    <property type="component" value="Unassembled WGS sequence"/>
</dbReference>
<dbReference type="PANTHER" id="PTHR10353:SF154">
    <property type="entry name" value="BETA-GLUCOSIDASE 9-RELATED"/>
    <property type="match status" value="1"/>
</dbReference>
<gene>
    <name evidence="5" type="ORF">RGQ29_012055</name>
</gene>
<comment type="similarity">
    <text evidence="1 4">Belongs to the glycosyl hydrolase 1 family.</text>
</comment>
<reference evidence="5 6" key="1">
    <citation type="journal article" date="2023" name="G3 (Bethesda)">
        <title>A haplotype-resolved chromosome-scale genome for Quercus rubra L. provides insights into the genetics of adaptive traits for red oak species.</title>
        <authorList>
            <person name="Kapoor B."/>
            <person name="Jenkins J."/>
            <person name="Schmutz J."/>
            <person name="Zhebentyayeva T."/>
            <person name="Kuelheim C."/>
            <person name="Coggeshall M."/>
            <person name="Heim C."/>
            <person name="Lasky J.R."/>
            <person name="Leites L."/>
            <person name="Islam-Faridi N."/>
            <person name="Romero-Severson J."/>
            <person name="DeLeo V.L."/>
            <person name="Lucas S.M."/>
            <person name="Lazic D."/>
            <person name="Gailing O."/>
            <person name="Carlson J."/>
            <person name="Staton M."/>
        </authorList>
    </citation>
    <scope>NUCLEOTIDE SEQUENCE [LARGE SCALE GENOMIC DNA]</scope>
    <source>
        <strain evidence="5">Pseudo-F2</strain>
    </source>
</reference>
<dbReference type="FunFam" id="3.20.20.80:FF:000020">
    <property type="entry name" value="Beta-glucosidase 12"/>
    <property type="match status" value="1"/>
</dbReference>
<protein>
    <recommendedName>
        <fullName evidence="7">Beta-glucosidase</fullName>
    </recommendedName>
</protein>
<dbReference type="GO" id="GO:0008422">
    <property type="term" value="F:beta-glucosidase activity"/>
    <property type="evidence" value="ECO:0007669"/>
    <property type="project" value="TreeGrafter"/>
</dbReference>
<evidence type="ECO:0000313" key="6">
    <source>
        <dbReference type="Proteomes" id="UP001324115"/>
    </source>
</evidence>
<dbReference type="InterPro" id="IPR017853">
    <property type="entry name" value="GH"/>
</dbReference>
<keyword evidence="3" id="KW-0326">Glycosidase</keyword>